<evidence type="ECO:0000313" key="1">
    <source>
        <dbReference type="EMBL" id="CAG7823305.1"/>
    </source>
</evidence>
<comment type="caution">
    <text evidence="1">The sequence shown here is derived from an EMBL/GenBank/DDBJ whole genome shotgun (WGS) entry which is preliminary data.</text>
</comment>
<dbReference type="Pfam" id="PF03564">
    <property type="entry name" value="DUF1759"/>
    <property type="match status" value="1"/>
</dbReference>
<sequence>MPGVSKLQKVQNCRNPHVKIIQTVKKRADENSNNPLTLHVANSQCKSLENAFDDYQGINIEGELSSAPDPTKWKQKCIRWCRQLSCISDARKLQYVKAAVRGGAQRVIHYISITDANYTVAWKALQERYEHKRELLYTQLNRLFSLKPVQPGVPSSLQELVDSVKDIVWALRGISRPVGPLVSVLDTPPIIRWPVPGLGKKDKGTNLPGTNLSSSFYIGNPELPWLCPGMEENSRRKTKAG</sequence>
<dbReference type="EMBL" id="CAJVCH010529048">
    <property type="protein sequence ID" value="CAG7823305.1"/>
    <property type="molecule type" value="Genomic_DNA"/>
</dbReference>
<reference evidence="1" key="1">
    <citation type="submission" date="2021-06" db="EMBL/GenBank/DDBJ databases">
        <authorList>
            <person name="Hodson N. C."/>
            <person name="Mongue J. A."/>
            <person name="Jaron S. K."/>
        </authorList>
    </citation>
    <scope>NUCLEOTIDE SEQUENCE</scope>
</reference>
<keyword evidence="2" id="KW-1185">Reference proteome</keyword>
<dbReference type="OrthoDB" id="8045913at2759"/>
<evidence type="ECO:0000313" key="2">
    <source>
        <dbReference type="Proteomes" id="UP000708208"/>
    </source>
</evidence>
<dbReference type="Proteomes" id="UP000708208">
    <property type="component" value="Unassembled WGS sequence"/>
</dbReference>
<dbReference type="AlphaFoldDB" id="A0A8J2PVM1"/>
<dbReference type="InterPro" id="IPR005312">
    <property type="entry name" value="DUF1759"/>
</dbReference>
<gene>
    <name evidence="1" type="ORF">AFUS01_LOCUS33528</name>
</gene>
<proteinExistence type="predicted"/>
<name>A0A8J2PVM1_9HEXA</name>
<protein>
    <submittedName>
        <fullName evidence="1">Uncharacterized protein</fullName>
    </submittedName>
</protein>
<organism evidence="1 2">
    <name type="scientific">Allacma fusca</name>
    <dbReference type="NCBI Taxonomy" id="39272"/>
    <lineage>
        <taxon>Eukaryota</taxon>
        <taxon>Metazoa</taxon>
        <taxon>Ecdysozoa</taxon>
        <taxon>Arthropoda</taxon>
        <taxon>Hexapoda</taxon>
        <taxon>Collembola</taxon>
        <taxon>Symphypleona</taxon>
        <taxon>Sminthuridae</taxon>
        <taxon>Allacma</taxon>
    </lineage>
</organism>
<accession>A0A8J2PVM1</accession>